<keyword evidence="4" id="KW-1185">Reference proteome</keyword>
<feature type="region of interest" description="Disordered" evidence="1">
    <location>
        <begin position="357"/>
        <end position="382"/>
    </location>
</feature>
<evidence type="ECO:0000313" key="4">
    <source>
        <dbReference type="Proteomes" id="UP000230002"/>
    </source>
</evidence>
<keyword evidence="2" id="KW-1133">Transmembrane helix</keyword>
<keyword evidence="2" id="KW-0472">Membrane</keyword>
<sequence length="382" mass="40407">MNITIDDADGSIQYSGKWHTDCPSHLEAVCIDPNKVHNKTVHWNWPSDSDGSHGSITISFSGTAVYVYNVIPAAHALEAAVANIAFTLDGIPVQSYEQPQGSGDPEYLYHQLVYMNDALSNGTHELVIVGGKSLVLFDYIEYTSESSDGFPPAMTPISSPTTTSPPPPLAGPPTMPTSTVMTPQHTTTLVAPPLDTPDTPTPMVTDAPTSTATGGFTSTAIDTTTAMATPSSKGGSNRSAGAIAGGIVGSVLALLLLGVITLFVRRRLSAHRGGKGMGRLLDEGPPPRMDIADHSMSNRGQFLRPTYPALRPSPDVPRSPGYTSSSMPTSPTSYGGEPPSRTYMNDGTVATILEKADRARTEWPSSTGTRAFPAAFGTMERW</sequence>
<reference evidence="3 4" key="1">
    <citation type="journal article" date="2015" name="Sci. Rep.">
        <title>Chromosome-level genome map provides insights into diverse defense mechanisms in the medicinal fungus Ganoderma sinense.</title>
        <authorList>
            <person name="Zhu Y."/>
            <person name="Xu J."/>
            <person name="Sun C."/>
            <person name="Zhou S."/>
            <person name="Xu H."/>
            <person name="Nelson D.R."/>
            <person name="Qian J."/>
            <person name="Song J."/>
            <person name="Luo H."/>
            <person name="Xiang L."/>
            <person name="Li Y."/>
            <person name="Xu Z."/>
            <person name="Ji A."/>
            <person name="Wang L."/>
            <person name="Lu S."/>
            <person name="Hayward A."/>
            <person name="Sun W."/>
            <person name="Li X."/>
            <person name="Schwartz D.C."/>
            <person name="Wang Y."/>
            <person name="Chen S."/>
        </authorList>
    </citation>
    <scope>NUCLEOTIDE SEQUENCE [LARGE SCALE GENOMIC DNA]</scope>
    <source>
        <strain evidence="3 4">ZZ0214-1</strain>
    </source>
</reference>
<evidence type="ECO:0000313" key="3">
    <source>
        <dbReference type="EMBL" id="PIL31269.1"/>
    </source>
</evidence>
<gene>
    <name evidence="3" type="ORF">GSI_05967</name>
</gene>
<name>A0A2G8SBY8_9APHY</name>
<proteinExistence type="predicted"/>
<dbReference type="AlphaFoldDB" id="A0A2G8SBY8"/>
<feature type="compositionally biased region" description="Low complexity" evidence="1">
    <location>
        <begin position="151"/>
        <end position="162"/>
    </location>
</feature>
<dbReference type="Gene3D" id="2.60.120.260">
    <property type="entry name" value="Galactose-binding domain-like"/>
    <property type="match status" value="1"/>
</dbReference>
<dbReference type="Proteomes" id="UP000230002">
    <property type="component" value="Unassembled WGS sequence"/>
</dbReference>
<dbReference type="OrthoDB" id="3245657at2759"/>
<protein>
    <submittedName>
        <fullName evidence="3">Uncharacterized protein</fullName>
    </submittedName>
</protein>
<keyword evidence="2" id="KW-0812">Transmembrane</keyword>
<dbReference type="STRING" id="1077348.A0A2G8SBY8"/>
<feature type="transmembrane region" description="Helical" evidence="2">
    <location>
        <begin position="240"/>
        <end position="264"/>
    </location>
</feature>
<dbReference type="EMBL" id="AYKW01000012">
    <property type="protein sequence ID" value="PIL31269.1"/>
    <property type="molecule type" value="Genomic_DNA"/>
</dbReference>
<feature type="region of interest" description="Disordered" evidence="1">
    <location>
        <begin position="303"/>
        <end position="344"/>
    </location>
</feature>
<feature type="region of interest" description="Disordered" evidence="1">
    <location>
        <begin position="147"/>
        <end position="176"/>
    </location>
</feature>
<organism evidence="3 4">
    <name type="scientific">Ganoderma sinense ZZ0214-1</name>
    <dbReference type="NCBI Taxonomy" id="1077348"/>
    <lineage>
        <taxon>Eukaryota</taxon>
        <taxon>Fungi</taxon>
        <taxon>Dikarya</taxon>
        <taxon>Basidiomycota</taxon>
        <taxon>Agaricomycotina</taxon>
        <taxon>Agaricomycetes</taxon>
        <taxon>Polyporales</taxon>
        <taxon>Polyporaceae</taxon>
        <taxon>Ganoderma</taxon>
    </lineage>
</organism>
<comment type="caution">
    <text evidence="3">The sequence shown here is derived from an EMBL/GenBank/DDBJ whole genome shotgun (WGS) entry which is preliminary data.</text>
</comment>
<evidence type="ECO:0000256" key="2">
    <source>
        <dbReference type="SAM" id="Phobius"/>
    </source>
</evidence>
<feature type="compositionally biased region" description="Pro residues" evidence="1">
    <location>
        <begin position="163"/>
        <end position="175"/>
    </location>
</feature>
<accession>A0A2G8SBY8</accession>
<evidence type="ECO:0000256" key="1">
    <source>
        <dbReference type="SAM" id="MobiDB-lite"/>
    </source>
</evidence>
<feature type="compositionally biased region" description="Low complexity" evidence="1">
    <location>
        <begin position="319"/>
        <end position="336"/>
    </location>
</feature>
<dbReference type="CDD" id="cd12087">
    <property type="entry name" value="TM_EGFR-like"/>
    <property type="match status" value="1"/>
</dbReference>